<evidence type="ECO:0000256" key="1">
    <source>
        <dbReference type="SAM" id="Coils"/>
    </source>
</evidence>
<evidence type="ECO:0000313" key="3">
    <source>
        <dbReference type="EMBL" id="KAJ0390487.1"/>
    </source>
</evidence>
<gene>
    <name evidence="3" type="ORF">P43SY_010234</name>
</gene>
<reference evidence="3" key="1">
    <citation type="submission" date="2021-12" db="EMBL/GenBank/DDBJ databases">
        <title>Prjna785345.</title>
        <authorList>
            <person name="Rujirawat T."/>
            <person name="Krajaejun T."/>
        </authorList>
    </citation>
    <scope>NUCLEOTIDE SEQUENCE</scope>
    <source>
        <strain evidence="3">Pi057C3</strain>
    </source>
</reference>
<accession>A0AAD5LRU0</accession>
<proteinExistence type="predicted"/>
<comment type="caution">
    <text evidence="3">The sequence shown here is derived from an EMBL/GenBank/DDBJ whole genome shotgun (WGS) entry which is preliminary data.</text>
</comment>
<feature type="coiled-coil region" evidence="1">
    <location>
        <begin position="179"/>
        <end position="243"/>
    </location>
</feature>
<protein>
    <submittedName>
        <fullName evidence="3">Uncharacterized protein</fullName>
    </submittedName>
</protein>
<sequence>MGFARMSDYVYKATKRAARADGSQPVKWDAKTCQSRWKSHFNRYKKVRVRVDKQTGYGITDEMMAAVITLETMLEKQCPFYSRIDSIFGEQANVSPASEQTEPVLSDDDGVIDVDGVIDDDFNMYQSDDNPGSDGESAVAAAPALASDTTPDAAAATADAKGTQKAMDCKRKDFCTQFSEAATERLQFEEKKLQREMEMREKQHQQSLEQQQRELYLREQELLLKKKQQADAVMQKRDEERNKMAMQLLLSGMTIEQVKQTVEAFFPRSPTNQN</sequence>
<keyword evidence="4" id="KW-1185">Reference proteome</keyword>
<feature type="compositionally biased region" description="Low complexity" evidence="2">
    <location>
        <begin position="137"/>
        <end position="157"/>
    </location>
</feature>
<evidence type="ECO:0000313" key="4">
    <source>
        <dbReference type="Proteomes" id="UP001209570"/>
    </source>
</evidence>
<organism evidence="3 4">
    <name type="scientific">Pythium insidiosum</name>
    <name type="common">Pythiosis disease agent</name>
    <dbReference type="NCBI Taxonomy" id="114742"/>
    <lineage>
        <taxon>Eukaryota</taxon>
        <taxon>Sar</taxon>
        <taxon>Stramenopiles</taxon>
        <taxon>Oomycota</taxon>
        <taxon>Peronosporomycetes</taxon>
        <taxon>Pythiales</taxon>
        <taxon>Pythiaceae</taxon>
        <taxon>Pythium</taxon>
    </lineage>
</organism>
<dbReference type="Proteomes" id="UP001209570">
    <property type="component" value="Unassembled WGS sequence"/>
</dbReference>
<dbReference type="EMBL" id="JAKCXM010002045">
    <property type="protein sequence ID" value="KAJ0390487.1"/>
    <property type="molecule type" value="Genomic_DNA"/>
</dbReference>
<keyword evidence="1" id="KW-0175">Coiled coil</keyword>
<dbReference type="AlphaFoldDB" id="A0AAD5LRU0"/>
<name>A0AAD5LRU0_PYTIN</name>
<feature type="region of interest" description="Disordered" evidence="2">
    <location>
        <begin position="125"/>
        <end position="157"/>
    </location>
</feature>
<evidence type="ECO:0000256" key="2">
    <source>
        <dbReference type="SAM" id="MobiDB-lite"/>
    </source>
</evidence>